<evidence type="ECO:0000256" key="1">
    <source>
        <dbReference type="SAM" id="Coils"/>
    </source>
</evidence>
<organism evidence="2 3">
    <name type="scientific">Candidatus Gottesmanbacteria bacterium RIFCSPLOWO2_01_FULL_43_11b</name>
    <dbReference type="NCBI Taxonomy" id="1798392"/>
    <lineage>
        <taxon>Bacteria</taxon>
        <taxon>Candidatus Gottesmaniibacteriota</taxon>
    </lineage>
</organism>
<comment type="caution">
    <text evidence="2">The sequence shown here is derived from an EMBL/GenBank/DDBJ whole genome shotgun (WGS) entry which is preliminary data.</text>
</comment>
<reference evidence="2 3" key="1">
    <citation type="journal article" date="2016" name="Nat. Commun.">
        <title>Thousands of microbial genomes shed light on interconnected biogeochemical processes in an aquifer system.</title>
        <authorList>
            <person name="Anantharaman K."/>
            <person name="Brown C.T."/>
            <person name="Hug L.A."/>
            <person name="Sharon I."/>
            <person name="Castelle C.J."/>
            <person name="Probst A.J."/>
            <person name="Thomas B.C."/>
            <person name="Singh A."/>
            <person name="Wilkins M.J."/>
            <person name="Karaoz U."/>
            <person name="Brodie E.L."/>
            <person name="Williams K.H."/>
            <person name="Hubbard S.S."/>
            <person name="Banfield J.F."/>
        </authorList>
    </citation>
    <scope>NUCLEOTIDE SEQUENCE [LARGE SCALE GENOMIC DNA]</scope>
</reference>
<accession>A0A1F6AHJ0</accession>
<dbReference type="AlphaFoldDB" id="A0A1F6AHJ0"/>
<proteinExistence type="predicted"/>
<protein>
    <submittedName>
        <fullName evidence="2">Uncharacterized protein</fullName>
    </submittedName>
</protein>
<evidence type="ECO:0000313" key="2">
    <source>
        <dbReference type="EMBL" id="OGG24184.1"/>
    </source>
</evidence>
<dbReference type="STRING" id="1798392.A3A79_03260"/>
<evidence type="ECO:0000313" key="3">
    <source>
        <dbReference type="Proteomes" id="UP000178759"/>
    </source>
</evidence>
<dbReference type="Proteomes" id="UP000178759">
    <property type="component" value="Unassembled WGS sequence"/>
</dbReference>
<feature type="coiled-coil region" evidence="1">
    <location>
        <begin position="358"/>
        <end position="395"/>
    </location>
</feature>
<sequence length="553" mass="65032">MQKQLLTREVFLLEKSMAKGCVCEKEIFKKSYDVLLSKTALVNPELSAHELRVQVAQKFRPRYKQDKNAATLESSGLEVYDGLDFEVTLDGNIYYPAYGVTSEELNENTRLYNPDQYSPVDHQTSRFVAKTLAGGAAFVATTYARDGNDNRDIHVYYIDRATGKGKTKTINTAKEGKHHTFEEMNGLMQRLFPEYVHTKPVEKVLLVTDKPLPQETAYVRPDISEKVATDTVRTFSYAARRIHADVKQAAIQIFVRFEHKKKLQKISDESVSQQLRKKEAVKIKKTKETTIFPEAGRAKKKLTKEHQKIKNFLIPLLFIAEAGINPGAGLWIVKMLKKEKLFKNKKHFKYEMAQRLNKRERKKQRIEAKRKIKAKENNRIKLKEYKKEKRAKKGERRIHSKTQERKNLVRTIRKLARILRNISSPRVHTEKNFRERIEEKEKIRYRKEIRRMQKEHVVRFAFAWALWLLVRPKTSKKDFHLSIDESKKQKENIVRVKESTYWILLAVIWYLVMIREQRMFVTQKKKQKKKTKALPKPILPFSPQRGIIFAYAT</sequence>
<gene>
    <name evidence="2" type="ORF">A3A79_03260</name>
</gene>
<name>A0A1F6AHJ0_9BACT</name>
<keyword evidence="1" id="KW-0175">Coiled coil</keyword>
<dbReference type="EMBL" id="MFJV01000001">
    <property type="protein sequence ID" value="OGG24184.1"/>
    <property type="molecule type" value="Genomic_DNA"/>
</dbReference>